<feature type="non-terminal residue" evidence="7">
    <location>
        <position position="1"/>
    </location>
</feature>
<dbReference type="Proteomes" id="UP000030748">
    <property type="component" value="Unassembled WGS sequence"/>
</dbReference>
<dbReference type="PANTHER" id="PTHR31232">
    <property type="match status" value="1"/>
</dbReference>
<name>A0A022QYV8_ERYGU</name>
<evidence type="ECO:0000313" key="7">
    <source>
        <dbReference type="EMBL" id="EYU32769.1"/>
    </source>
</evidence>
<dbReference type="EMBL" id="KI630827">
    <property type="protein sequence ID" value="EYU32769.1"/>
    <property type="molecule type" value="Genomic_DNA"/>
</dbReference>
<dbReference type="AlphaFoldDB" id="A0A022QYV8"/>
<accession>A0A022QYV8</accession>
<keyword evidence="4 6" id="KW-0964">Secreted</keyword>
<dbReference type="InterPro" id="IPR010264">
    <property type="entry name" value="Self-incomp_S1"/>
</dbReference>
<keyword evidence="3 6" id="KW-0713">Self-incompatibility</keyword>
<evidence type="ECO:0000256" key="6">
    <source>
        <dbReference type="RuleBase" id="RU367044"/>
    </source>
</evidence>
<comment type="similarity">
    <text evidence="2 6">Belongs to the plant self-incompatibility (S1) protein family.</text>
</comment>
<protein>
    <recommendedName>
        <fullName evidence="6">S-protein homolog</fullName>
    </recommendedName>
</protein>
<evidence type="ECO:0000256" key="5">
    <source>
        <dbReference type="ARBA" id="ARBA00022729"/>
    </source>
</evidence>
<evidence type="ECO:0000256" key="3">
    <source>
        <dbReference type="ARBA" id="ARBA00022471"/>
    </source>
</evidence>
<dbReference type="Pfam" id="PF05938">
    <property type="entry name" value="Self-incomp_S1"/>
    <property type="match status" value="1"/>
</dbReference>
<reference evidence="7 8" key="1">
    <citation type="journal article" date="2013" name="Proc. Natl. Acad. Sci. U.S.A.">
        <title>Fine-scale variation in meiotic recombination in Mimulus inferred from population shotgun sequencing.</title>
        <authorList>
            <person name="Hellsten U."/>
            <person name="Wright K.M."/>
            <person name="Jenkins J."/>
            <person name="Shu S."/>
            <person name="Yuan Y."/>
            <person name="Wessler S.R."/>
            <person name="Schmutz J."/>
            <person name="Willis J.H."/>
            <person name="Rokhsar D.S."/>
        </authorList>
    </citation>
    <scope>NUCLEOTIDE SEQUENCE [LARGE SCALE GENOMIC DNA]</scope>
    <source>
        <strain evidence="8">cv. DUN x IM62</strain>
    </source>
</reference>
<evidence type="ECO:0000256" key="2">
    <source>
        <dbReference type="ARBA" id="ARBA00005581"/>
    </source>
</evidence>
<gene>
    <name evidence="7" type="ORF">MIMGU_mgv1a018924mg</name>
</gene>
<keyword evidence="8" id="KW-1185">Reference proteome</keyword>
<dbReference type="GO" id="GO:0005576">
    <property type="term" value="C:extracellular region"/>
    <property type="evidence" value="ECO:0007669"/>
    <property type="project" value="UniProtKB-SubCell"/>
</dbReference>
<dbReference type="GO" id="GO:0060320">
    <property type="term" value="P:rejection of self pollen"/>
    <property type="evidence" value="ECO:0007669"/>
    <property type="project" value="UniProtKB-KW"/>
</dbReference>
<organism evidence="7 8">
    <name type="scientific">Erythranthe guttata</name>
    <name type="common">Yellow monkey flower</name>
    <name type="synonym">Mimulus guttatus</name>
    <dbReference type="NCBI Taxonomy" id="4155"/>
    <lineage>
        <taxon>Eukaryota</taxon>
        <taxon>Viridiplantae</taxon>
        <taxon>Streptophyta</taxon>
        <taxon>Embryophyta</taxon>
        <taxon>Tracheophyta</taxon>
        <taxon>Spermatophyta</taxon>
        <taxon>Magnoliopsida</taxon>
        <taxon>eudicotyledons</taxon>
        <taxon>Gunneridae</taxon>
        <taxon>Pentapetalae</taxon>
        <taxon>asterids</taxon>
        <taxon>lamiids</taxon>
        <taxon>Lamiales</taxon>
        <taxon>Phrymaceae</taxon>
        <taxon>Erythranthe</taxon>
    </lineage>
</organism>
<keyword evidence="5" id="KW-0732">Signal</keyword>
<evidence type="ECO:0000256" key="1">
    <source>
        <dbReference type="ARBA" id="ARBA00004613"/>
    </source>
</evidence>
<comment type="subcellular location">
    <subcellularLocation>
        <location evidence="1 6">Secreted</location>
    </subcellularLocation>
</comment>
<evidence type="ECO:0000313" key="8">
    <source>
        <dbReference type="Proteomes" id="UP000030748"/>
    </source>
</evidence>
<sequence>TSLLQKHHIHVYNELPTNSASLFVYCASKDDVVANQTLNPGDQLSWSFRSNWLGTTLYFCHFWWGSKQSSFDVFDAHWYATYNTLNYVAREDGFYRSHDQDNYLTDLKKSRHDWS</sequence>
<proteinExistence type="inferred from homology"/>
<evidence type="ECO:0000256" key="4">
    <source>
        <dbReference type="ARBA" id="ARBA00022525"/>
    </source>
</evidence>
<dbReference type="PANTHER" id="PTHR31232:SF156">
    <property type="entry name" value="PLANT SELF-INCOMPATIBILITY PROTEIN S1 FAMILY-RELATED"/>
    <property type="match status" value="1"/>
</dbReference>